<dbReference type="EMBL" id="JAACJM010000547">
    <property type="protein sequence ID" value="KAF5311545.1"/>
    <property type="molecule type" value="Genomic_DNA"/>
</dbReference>
<organism evidence="1 2">
    <name type="scientific">Tetrapyrgos nigripes</name>
    <dbReference type="NCBI Taxonomy" id="182062"/>
    <lineage>
        <taxon>Eukaryota</taxon>
        <taxon>Fungi</taxon>
        <taxon>Dikarya</taxon>
        <taxon>Basidiomycota</taxon>
        <taxon>Agaricomycotina</taxon>
        <taxon>Agaricomycetes</taxon>
        <taxon>Agaricomycetidae</taxon>
        <taxon>Agaricales</taxon>
        <taxon>Marasmiineae</taxon>
        <taxon>Marasmiaceae</taxon>
        <taxon>Tetrapyrgos</taxon>
    </lineage>
</organism>
<dbReference type="Proteomes" id="UP000559256">
    <property type="component" value="Unassembled WGS sequence"/>
</dbReference>
<name>A0A8H5ET68_9AGAR</name>
<evidence type="ECO:0000313" key="2">
    <source>
        <dbReference type="Proteomes" id="UP000559256"/>
    </source>
</evidence>
<comment type="caution">
    <text evidence="1">The sequence shown here is derived from an EMBL/GenBank/DDBJ whole genome shotgun (WGS) entry which is preliminary data.</text>
</comment>
<accession>A0A8H5ET68</accession>
<sequence>MMRAYHGSTSSADIPSSCSMYGVCQSAHTTLKILVTPVSPTLAAITCAYDTMAAAGGPQTDNAAIAEAEKKVGGKKDD</sequence>
<reference evidence="1 2" key="1">
    <citation type="journal article" date="2020" name="ISME J.">
        <title>Uncovering the hidden diversity of litter-decomposition mechanisms in mushroom-forming fungi.</title>
        <authorList>
            <person name="Floudas D."/>
            <person name="Bentzer J."/>
            <person name="Ahren D."/>
            <person name="Johansson T."/>
            <person name="Persson P."/>
            <person name="Tunlid A."/>
        </authorList>
    </citation>
    <scope>NUCLEOTIDE SEQUENCE [LARGE SCALE GENOMIC DNA]</scope>
    <source>
        <strain evidence="1 2">CBS 291.85</strain>
    </source>
</reference>
<proteinExistence type="predicted"/>
<protein>
    <submittedName>
        <fullName evidence="1">Uncharacterized protein</fullName>
    </submittedName>
</protein>
<keyword evidence="2" id="KW-1185">Reference proteome</keyword>
<dbReference type="AlphaFoldDB" id="A0A8H5ET68"/>
<evidence type="ECO:0000313" key="1">
    <source>
        <dbReference type="EMBL" id="KAF5311545.1"/>
    </source>
</evidence>
<gene>
    <name evidence="1" type="ORF">D9758_018769</name>
</gene>